<dbReference type="InterPro" id="IPR020472">
    <property type="entry name" value="WD40_PAC1"/>
</dbReference>
<keyword evidence="9" id="KW-1185">Reference proteome</keyword>
<feature type="compositionally biased region" description="Polar residues" evidence="4">
    <location>
        <begin position="76"/>
        <end position="85"/>
    </location>
</feature>
<evidence type="ECO:0000256" key="6">
    <source>
        <dbReference type="SAM" id="SignalP"/>
    </source>
</evidence>
<feature type="region of interest" description="Disordered" evidence="4">
    <location>
        <begin position="60"/>
        <end position="305"/>
    </location>
</feature>
<keyword evidence="5" id="KW-0472">Membrane</keyword>
<dbReference type="Proteomes" id="UP000218231">
    <property type="component" value="Unassembled WGS sequence"/>
</dbReference>
<feature type="repeat" description="WD" evidence="3">
    <location>
        <begin position="404"/>
        <end position="445"/>
    </location>
</feature>
<feature type="domain" description="WDR5-like beta-propeller" evidence="7">
    <location>
        <begin position="320"/>
        <end position="610"/>
    </location>
</feature>
<dbReference type="OrthoDB" id="674604at2759"/>
<name>A0A2A2L425_9BILA</name>
<comment type="caution">
    <text evidence="8">The sequence shown here is derived from an EMBL/GenBank/DDBJ whole genome shotgun (WGS) entry which is preliminary data.</text>
</comment>
<dbReference type="InterPro" id="IPR001680">
    <property type="entry name" value="WD40_rpt"/>
</dbReference>
<evidence type="ECO:0000256" key="2">
    <source>
        <dbReference type="ARBA" id="ARBA00022737"/>
    </source>
</evidence>
<evidence type="ECO:0000256" key="5">
    <source>
        <dbReference type="SAM" id="Phobius"/>
    </source>
</evidence>
<feature type="signal peptide" evidence="6">
    <location>
        <begin position="1"/>
        <end position="20"/>
    </location>
</feature>
<dbReference type="SMART" id="SM00320">
    <property type="entry name" value="WD40"/>
    <property type="match status" value="7"/>
</dbReference>
<dbReference type="InterPro" id="IPR015943">
    <property type="entry name" value="WD40/YVTN_repeat-like_dom_sf"/>
</dbReference>
<evidence type="ECO:0000256" key="4">
    <source>
        <dbReference type="SAM" id="MobiDB-lite"/>
    </source>
</evidence>
<dbReference type="PANTHER" id="PTHR22847">
    <property type="entry name" value="WD40 REPEAT PROTEIN"/>
    <property type="match status" value="1"/>
</dbReference>
<feature type="compositionally biased region" description="Basic and acidic residues" evidence="4">
    <location>
        <begin position="125"/>
        <end position="141"/>
    </location>
</feature>
<reference evidence="8 9" key="1">
    <citation type="journal article" date="2017" name="Curr. Biol.">
        <title>Genome architecture and evolution of a unichromosomal asexual nematode.</title>
        <authorList>
            <person name="Fradin H."/>
            <person name="Zegar C."/>
            <person name="Gutwein M."/>
            <person name="Lucas J."/>
            <person name="Kovtun M."/>
            <person name="Corcoran D."/>
            <person name="Baugh L.R."/>
            <person name="Kiontke K."/>
            <person name="Gunsalus K."/>
            <person name="Fitch D.H."/>
            <person name="Piano F."/>
        </authorList>
    </citation>
    <scope>NUCLEOTIDE SEQUENCE [LARGE SCALE GENOMIC DNA]</scope>
    <source>
        <strain evidence="8">PF1309</strain>
    </source>
</reference>
<dbReference type="PANTHER" id="PTHR22847:SF637">
    <property type="entry name" value="WD REPEAT DOMAIN 5B"/>
    <property type="match status" value="1"/>
</dbReference>
<keyword evidence="1 3" id="KW-0853">WD repeat</keyword>
<dbReference type="GO" id="GO:0044666">
    <property type="term" value="C:MLL3/4 complex"/>
    <property type="evidence" value="ECO:0007669"/>
    <property type="project" value="UniProtKB-ARBA"/>
</dbReference>
<dbReference type="SUPFAM" id="SSF50978">
    <property type="entry name" value="WD40 repeat-like"/>
    <property type="match status" value="1"/>
</dbReference>
<feature type="compositionally biased region" description="Low complexity" evidence="4">
    <location>
        <begin position="272"/>
        <end position="302"/>
    </location>
</feature>
<feature type="repeat" description="WD" evidence="3">
    <location>
        <begin position="550"/>
        <end position="575"/>
    </location>
</feature>
<feature type="compositionally biased region" description="Basic and acidic residues" evidence="4">
    <location>
        <begin position="181"/>
        <end position="220"/>
    </location>
</feature>
<dbReference type="Gene3D" id="2.130.10.10">
    <property type="entry name" value="YVTN repeat-like/Quinoprotein amine dehydrogenase"/>
    <property type="match status" value="1"/>
</dbReference>
<evidence type="ECO:0000313" key="9">
    <source>
        <dbReference type="Proteomes" id="UP000218231"/>
    </source>
</evidence>
<dbReference type="PROSITE" id="PS50294">
    <property type="entry name" value="WD_REPEATS_REGION"/>
    <property type="match status" value="5"/>
</dbReference>
<dbReference type="PROSITE" id="PS00678">
    <property type="entry name" value="WD_REPEATS_1"/>
    <property type="match status" value="5"/>
</dbReference>
<keyword evidence="2" id="KW-0677">Repeat</keyword>
<dbReference type="EMBL" id="LIAE01007222">
    <property type="protein sequence ID" value="PAV80890.1"/>
    <property type="molecule type" value="Genomic_DNA"/>
</dbReference>
<feature type="chain" id="PRO_5012494353" description="WDR5-like beta-propeller domain-containing protein" evidence="6">
    <location>
        <begin position="21"/>
        <end position="613"/>
    </location>
</feature>
<evidence type="ECO:0000256" key="3">
    <source>
        <dbReference type="PROSITE-ProRule" id="PRU00221"/>
    </source>
</evidence>
<evidence type="ECO:0000313" key="8">
    <source>
        <dbReference type="EMBL" id="PAV80890.1"/>
    </source>
</evidence>
<keyword evidence="5" id="KW-0812">Transmembrane</keyword>
<sequence>MLTRELFVWLCVTLPAGILCMSAHSTVPIHCVTDFIAFVLFTVCHLIAAGYVVTQCGGKKAKPPTKFQAPPPQRQAKGNSATSTSNKKKAPGDGAKAAPKIGKQEENQKKEVDLTQGTRSSEPVDMDKIDEKQNGEDKDTGNTKLKPKQIQRNEKEQKIAAGEVRKKTDYPTFNDVESDWDSDKEKDKKKAAAEGGADKKDGAAADKKEAEKGKDGKEKTTGTTALKDSINKEKPADTENIPQFEMISGNTEYKEGADAVTKPTAHVPPTPGTQTGTTPQQSTPTTNSTTTAASSTSGAGVAANGGGNAVLPNYTLKMRLEGHVKAVASVKFSPCGNYIASASADRTIRIWNAEDGKIEKMITGHKLGLSDVAWSTDSKLLASASDDKTVKIWEFASGKCSRTLKGHTNYVFCCNFNPQSSLIVSGSFDETVRVWDVKTGNSIKTLPAHSDPVSAVAFNRDGSLICSCSYDGLVRIWDTTSGQCVKTLVDDENPPVAFVKFSPNGKYILAATLDSTLKLWDFNKGKCLKTYTGHVNQKYCCFANFSVTGGKWIVSGSEDHKVVLWNLQTKEIVQTLEGHQDVVVCTDCHPTKNMIVSGALEKDPVIRVWQSDF</sequence>
<dbReference type="PRINTS" id="PR00320">
    <property type="entry name" value="GPROTEINBRPT"/>
</dbReference>
<evidence type="ECO:0000259" key="7">
    <source>
        <dbReference type="Pfam" id="PF25175"/>
    </source>
</evidence>
<keyword evidence="5" id="KW-1133">Transmembrane helix</keyword>
<feature type="compositionally biased region" description="Basic and acidic residues" evidence="4">
    <location>
        <begin position="151"/>
        <end position="169"/>
    </location>
</feature>
<feature type="repeat" description="WD" evidence="3">
    <location>
        <begin position="489"/>
        <end position="530"/>
    </location>
</feature>
<dbReference type="PROSITE" id="PS50082">
    <property type="entry name" value="WD_REPEATS_2"/>
    <property type="match status" value="6"/>
</dbReference>
<evidence type="ECO:0000256" key="1">
    <source>
        <dbReference type="ARBA" id="ARBA00022574"/>
    </source>
</evidence>
<feature type="repeat" description="WD" evidence="3">
    <location>
        <begin position="362"/>
        <end position="403"/>
    </location>
</feature>
<dbReference type="InterPro" id="IPR019775">
    <property type="entry name" value="WD40_repeat_CS"/>
</dbReference>
<dbReference type="Pfam" id="PF25175">
    <property type="entry name" value="Beta-prop_WDR5"/>
    <property type="match status" value="1"/>
</dbReference>
<dbReference type="InterPro" id="IPR059122">
    <property type="entry name" value="Beta-prop_WDR5-like"/>
</dbReference>
<feature type="repeat" description="WD" evidence="3">
    <location>
        <begin position="320"/>
        <end position="361"/>
    </location>
</feature>
<keyword evidence="6" id="KW-0732">Signal</keyword>
<accession>A0A2A2L425</accession>
<dbReference type="AlphaFoldDB" id="A0A2A2L425"/>
<dbReference type="GO" id="GO:0042393">
    <property type="term" value="F:histone binding"/>
    <property type="evidence" value="ECO:0007669"/>
    <property type="project" value="TreeGrafter"/>
</dbReference>
<dbReference type="STRING" id="2018661.A0A2A2L425"/>
<proteinExistence type="predicted"/>
<dbReference type="CDD" id="cd00200">
    <property type="entry name" value="WD40"/>
    <property type="match status" value="1"/>
</dbReference>
<gene>
    <name evidence="8" type="ORF">WR25_06895</name>
</gene>
<feature type="transmembrane region" description="Helical" evidence="5">
    <location>
        <begin position="35"/>
        <end position="53"/>
    </location>
</feature>
<feature type="compositionally biased region" description="Low complexity" evidence="4">
    <location>
        <begin position="92"/>
        <end position="101"/>
    </location>
</feature>
<dbReference type="InterPro" id="IPR036322">
    <property type="entry name" value="WD40_repeat_dom_sf"/>
</dbReference>
<feature type="repeat" description="WD" evidence="3">
    <location>
        <begin position="446"/>
        <end position="487"/>
    </location>
</feature>
<protein>
    <recommendedName>
        <fullName evidence="7">WDR5-like beta-propeller domain-containing protein</fullName>
    </recommendedName>
</protein>
<feature type="compositionally biased region" description="Basic and acidic residues" evidence="4">
    <location>
        <begin position="102"/>
        <end position="113"/>
    </location>
</feature>
<dbReference type="FunFam" id="2.130.10.10:FF:000228">
    <property type="entry name" value="COMPASS-like H3K4 histone methylase component WDR5A"/>
    <property type="match status" value="1"/>
</dbReference>
<organism evidence="8 9">
    <name type="scientific">Diploscapter pachys</name>
    <dbReference type="NCBI Taxonomy" id="2018661"/>
    <lineage>
        <taxon>Eukaryota</taxon>
        <taxon>Metazoa</taxon>
        <taxon>Ecdysozoa</taxon>
        <taxon>Nematoda</taxon>
        <taxon>Chromadorea</taxon>
        <taxon>Rhabditida</taxon>
        <taxon>Rhabditina</taxon>
        <taxon>Rhabditomorpha</taxon>
        <taxon>Rhabditoidea</taxon>
        <taxon>Rhabditidae</taxon>
        <taxon>Diploscapter</taxon>
    </lineage>
</organism>
<dbReference type="GO" id="GO:0048188">
    <property type="term" value="C:Set1C/COMPASS complex"/>
    <property type="evidence" value="ECO:0007669"/>
    <property type="project" value="TreeGrafter"/>
</dbReference>